<accession>A0A4P8J1M9</accession>
<reference evidence="1 2" key="1">
    <citation type="submission" date="2019-05" db="EMBL/GenBank/DDBJ databases">
        <title>Burkholderia sp. DHOD12, isolated from subtropical forest soil.</title>
        <authorList>
            <person name="Gao Z.-H."/>
            <person name="Qiu L.-H."/>
        </authorList>
    </citation>
    <scope>NUCLEOTIDE SEQUENCE [LARGE SCALE GENOMIC DNA]</scope>
    <source>
        <strain evidence="1 2">DHOD12</strain>
    </source>
</reference>
<sequence>MKDDPCVNRRFFRCTGVVLIESSQPDRAEQILKSVERLTESNGQAALRFGARMLVLCQFVDAVLPQLSIAQRTAVTTQFRRGVETVLSFTDDVALPAAYYATLLEQTNVLLTALETEGAA</sequence>
<name>A0A4P8J1M9_9BURK</name>
<dbReference type="RefSeq" id="WP_137337535.1">
    <property type="nucleotide sequence ID" value="NZ_CP040078.1"/>
</dbReference>
<protein>
    <submittedName>
        <fullName evidence="1">Uncharacterized protein</fullName>
    </submittedName>
</protein>
<evidence type="ECO:0000313" key="1">
    <source>
        <dbReference type="EMBL" id="QCP54777.1"/>
    </source>
</evidence>
<dbReference type="AlphaFoldDB" id="A0A4P8J1M9"/>
<dbReference type="KEGG" id="tvl:FAZ95_38665"/>
<keyword evidence="2" id="KW-1185">Reference proteome</keyword>
<organism evidence="1 2">
    <name type="scientific">Trinickia violacea</name>
    <dbReference type="NCBI Taxonomy" id="2571746"/>
    <lineage>
        <taxon>Bacteria</taxon>
        <taxon>Pseudomonadati</taxon>
        <taxon>Pseudomonadota</taxon>
        <taxon>Betaproteobacteria</taxon>
        <taxon>Burkholderiales</taxon>
        <taxon>Burkholderiaceae</taxon>
        <taxon>Trinickia</taxon>
    </lineage>
</organism>
<dbReference type="Proteomes" id="UP000298656">
    <property type="component" value="Chromosome 2"/>
</dbReference>
<proteinExistence type="predicted"/>
<dbReference type="EMBL" id="CP040078">
    <property type="protein sequence ID" value="QCP54777.1"/>
    <property type="molecule type" value="Genomic_DNA"/>
</dbReference>
<evidence type="ECO:0000313" key="2">
    <source>
        <dbReference type="Proteomes" id="UP000298656"/>
    </source>
</evidence>
<dbReference type="OrthoDB" id="9010139at2"/>
<gene>
    <name evidence="1" type="ORF">FAZ95_38665</name>
</gene>